<dbReference type="Proteomes" id="UP000516539">
    <property type="component" value="Segment"/>
</dbReference>
<keyword evidence="2" id="KW-1185">Reference proteome</keyword>
<organism evidence="1 2">
    <name type="scientific">Enterococcus phage AE4_17</name>
    <dbReference type="NCBI Taxonomy" id="2759198"/>
    <lineage>
        <taxon>Viruses</taxon>
        <taxon>Duplodnaviria</taxon>
        <taxon>Heunggongvirae</taxon>
        <taxon>Uroviricota</taxon>
        <taxon>Caudoviricetes</taxon>
        <taxon>Rountreeviridae</taxon>
        <taxon>Sarlesvirinae</taxon>
        <taxon>Copernicusvirus</taxon>
        <taxon>Copernicusvirus AE417</taxon>
    </lineage>
</organism>
<dbReference type="GeneID" id="65128308"/>
<dbReference type="RefSeq" id="YP_010110019.1">
    <property type="nucleotide sequence ID" value="NC_055866.1"/>
</dbReference>
<sequence>MKSKKELLLKYLKNIMYFTHDNELDEDLLTIEEVKQLLSTIRRLENEIKK</sequence>
<dbReference type="EMBL" id="MT757399">
    <property type="protein sequence ID" value="QOC55062.1"/>
    <property type="molecule type" value="Genomic_DNA"/>
</dbReference>
<reference evidence="1 2" key="1">
    <citation type="submission" date="2020-07" db="EMBL/GenBank/DDBJ databases">
        <title>Bacteriophage application to control the infection of dental root canal with multi- drug resistant Enterococcus faecalis.</title>
        <authorList>
            <person name="El-Telbany M."/>
            <person name="El-Didamony G."/>
            <person name="Askora A."/>
            <person name="El-Shibiny A."/>
            <person name="Ariny E."/>
            <person name="Connerton I.F."/>
            <person name="Abudalla D."/>
        </authorList>
    </citation>
    <scope>NUCLEOTIDE SEQUENCE [LARGE SCALE GENOMIC DNA]</scope>
</reference>
<name>A0A7L7SSJ1_9CAUD</name>
<accession>A0A7L7SSJ1</accession>
<proteinExistence type="predicted"/>
<evidence type="ECO:0000313" key="2">
    <source>
        <dbReference type="Proteomes" id="UP000516539"/>
    </source>
</evidence>
<protein>
    <submittedName>
        <fullName evidence="1">Uncharacterized protein</fullName>
    </submittedName>
</protein>
<dbReference type="KEGG" id="vg:65128308"/>
<evidence type="ECO:0000313" key="1">
    <source>
        <dbReference type="EMBL" id="QOC55062.1"/>
    </source>
</evidence>